<proteinExistence type="predicted"/>
<protein>
    <submittedName>
        <fullName evidence="1">Quinon protein alcohol dehydrogenase-like superfamily</fullName>
    </submittedName>
</protein>
<reference evidence="1" key="1">
    <citation type="journal article" date="2021" name="New Phytol.">
        <title>Evolutionary innovations through gain and loss of genes in the ectomycorrhizal Boletales.</title>
        <authorList>
            <person name="Wu G."/>
            <person name="Miyauchi S."/>
            <person name="Morin E."/>
            <person name="Kuo A."/>
            <person name="Drula E."/>
            <person name="Varga T."/>
            <person name="Kohler A."/>
            <person name="Feng B."/>
            <person name="Cao Y."/>
            <person name="Lipzen A."/>
            <person name="Daum C."/>
            <person name="Hundley H."/>
            <person name="Pangilinan J."/>
            <person name="Johnson J."/>
            <person name="Barry K."/>
            <person name="LaButti K."/>
            <person name="Ng V."/>
            <person name="Ahrendt S."/>
            <person name="Min B."/>
            <person name="Choi I.G."/>
            <person name="Park H."/>
            <person name="Plett J.M."/>
            <person name="Magnuson J."/>
            <person name="Spatafora J.W."/>
            <person name="Nagy L.G."/>
            <person name="Henrissat B."/>
            <person name="Grigoriev I.V."/>
            <person name="Yang Z.L."/>
            <person name="Xu J."/>
            <person name="Martin F.M."/>
        </authorList>
    </citation>
    <scope>NUCLEOTIDE SEQUENCE</scope>
    <source>
        <strain evidence="1">ATCC 28755</strain>
    </source>
</reference>
<accession>A0ACB7ZYH8</accession>
<sequence>MSTSTSPEVGDGSAMQHRAPTKVFLGHPAPVTSVAYFNDGKRIISGSRDKTIRIWNVETQKQEGDSMMHDFVVKGNRVALSPDERALVSAMGGMVLWDLESRTVIWKRDPSYVLEFMHCVAYSPNGKLIAAGHSHGIELLDAKTGQLFQDPLHFCTGEPIRNGEWPDSLAFSPDGMRVAEGSHHGKVQVFDVATGELVVKPFDALATSPLIFTPDGQQIITASSGGYIRVWDAATGQQVSDPIPAHKEQINDLALNADGRRIASASIDGTVRVWDLATRRQIGDSLQTQHKESLWSAAWSPDGRSIIAGELGPGSNIHLWDIPPFDDVSAQVPVLAKGSPPLPLDTATSLSRSSSLSSSILNSPAGPAPPQSPEPNTGPDEDPNWEYSTNESFNSLLDLNADGTQPTRRRKRRRRRRAPATSTSPPPTPTPAIAQPNSHPPQSQAPPPSESIAANAPADTQISASRFGSLARFWKKMAATIARRTPPSHDNYSEIQQSQGGAGRNPSEPSQAGGSLPRERRQRNARRSDDIGMIAPSPMYERYGVATEEYWYDPDNPPLIDRIFFCMICCGDDASYITSADPDPEPSTDAQAGSSHSQNQPVPVATNATTFASANPSTSTPHLGKVRRLWRHVSNLVLRPLYRKKQEDRINCKT</sequence>
<dbReference type="EMBL" id="MU268053">
    <property type="protein sequence ID" value="KAH7906204.1"/>
    <property type="molecule type" value="Genomic_DNA"/>
</dbReference>
<organism evidence="1 2">
    <name type="scientific">Hygrophoropsis aurantiaca</name>
    <dbReference type="NCBI Taxonomy" id="72124"/>
    <lineage>
        <taxon>Eukaryota</taxon>
        <taxon>Fungi</taxon>
        <taxon>Dikarya</taxon>
        <taxon>Basidiomycota</taxon>
        <taxon>Agaricomycotina</taxon>
        <taxon>Agaricomycetes</taxon>
        <taxon>Agaricomycetidae</taxon>
        <taxon>Boletales</taxon>
        <taxon>Coniophorineae</taxon>
        <taxon>Hygrophoropsidaceae</taxon>
        <taxon>Hygrophoropsis</taxon>
    </lineage>
</organism>
<keyword evidence="2" id="KW-1185">Reference proteome</keyword>
<evidence type="ECO:0000313" key="2">
    <source>
        <dbReference type="Proteomes" id="UP000790377"/>
    </source>
</evidence>
<evidence type="ECO:0000313" key="1">
    <source>
        <dbReference type="EMBL" id="KAH7906204.1"/>
    </source>
</evidence>
<gene>
    <name evidence="1" type="ORF">BJ138DRAFT_1163165</name>
</gene>
<comment type="caution">
    <text evidence="1">The sequence shown here is derived from an EMBL/GenBank/DDBJ whole genome shotgun (WGS) entry which is preliminary data.</text>
</comment>
<dbReference type="Proteomes" id="UP000790377">
    <property type="component" value="Unassembled WGS sequence"/>
</dbReference>
<name>A0ACB7ZYH8_9AGAM</name>